<dbReference type="PROSITE" id="PS50110">
    <property type="entry name" value="RESPONSE_REGULATORY"/>
    <property type="match status" value="1"/>
</dbReference>
<accession>A0A9X2MPM7</accession>
<sequence>MDLNGPYEIVGTAYNGLDALDVIAQTYPDVVITDIRMPDMDGIALLECIDARHKSIITVILSGYQDFEYAKKAIRFGAEDYLLKPVVTQELRDCLQKCGDKVHTVRNAKHIEDFLAEGAPIQWMDTEHFLVYLILGNPLSNPESVIHPNGFYIPSQDIEQKLKSMIPGLRLASCFIGVCSNEKVIMIQKGKMTEHFLSQKLHEMAEVLEREYKSSVTLSYRAMQKNDRIDTQINRMRKIATQSVLPGMNSVVTEIPKNEYVTPNMNDTIAYLALCIRQAKHQALNAKIQALFDEWQACSYPLRAVQNDLIYIANSLKHSLSVTDHFEFTVAYYIENIISISGTYADLAHQFYQFIIELFGLSSDNGGQILSPEQLVDKIEQYFRGNLSSNLTLPMLCSEMNYSKAYLCRVFKKQKNMTPIDYFIHLKIERAKTIIQECPSLSVKDIANSLGFNDTYYFSKVFKRVTGQPPTAMREHALATASEDNA</sequence>
<feature type="modified residue" description="4-aspartylphosphate" evidence="4">
    <location>
        <position position="34"/>
    </location>
</feature>
<keyword evidence="4" id="KW-0597">Phosphoprotein</keyword>
<dbReference type="SUPFAM" id="SSF46689">
    <property type="entry name" value="Homeodomain-like"/>
    <property type="match status" value="2"/>
</dbReference>
<comment type="caution">
    <text evidence="7">The sequence shown here is derived from an EMBL/GenBank/DDBJ whole genome shotgun (WGS) entry which is preliminary data.</text>
</comment>
<dbReference type="InterPro" id="IPR018060">
    <property type="entry name" value="HTH_AraC"/>
</dbReference>
<evidence type="ECO:0000313" key="8">
    <source>
        <dbReference type="Proteomes" id="UP001141950"/>
    </source>
</evidence>
<dbReference type="PROSITE" id="PS00041">
    <property type="entry name" value="HTH_ARAC_FAMILY_1"/>
    <property type="match status" value="1"/>
</dbReference>
<organism evidence="7 8">
    <name type="scientific">Paenibacillus soyae</name>
    <dbReference type="NCBI Taxonomy" id="2969249"/>
    <lineage>
        <taxon>Bacteria</taxon>
        <taxon>Bacillati</taxon>
        <taxon>Bacillota</taxon>
        <taxon>Bacilli</taxon>
        <taxon>Bacillales</taxon>
        <taxon>Paenibacillaceae</taxon>
        <taxon>Paenibacillus</taxon>
    </lineage>
</organism>
<feature type="domain" description="HTH araC/xylS-type" evidence="5">
    <location>
        <begin position="377"/>
        <end position="476"/>
    </location>
</feature>
<keyword evidence="3" id="KW-0804">Transcription</keyword>
<evidence type="ECO:0000256" key="2">
    <source>
        <dbReference type="ARBA" id="ARBA00023125"/>
    </source>
</evidence>
<dbReference type="AlphaFoldDB" id="A0A9X2MPM7"/>
<dbReference type="Gene3D" id="1.10.10.60">
    <property type="entry name" value="Homeodomain-like"/>
    <property type="match status" value="2"/>
</dbReference>
<evidence type="ECO:0000313" key="7">
    <source>
        <dbReference type="EMBL" id="MCR2803553.1"/>
    </source>
</evidence>
<keyword evidence="8" id="KW-1185">Reference proteome</keyword>
<dbReference type="InterPro" id="IPR018062">
    <property type="entry name" value="HTH_AraC-typ_CS"/>
</dbReference>
<dbReference type="SMART" id="SM00342">
    <property type="entry name" value="HTH_ARAC"/>
    <property type="match status" value="1"/>
</dbReference>
<dbReference type="PANTHER" id="PTHR43280:SF30">
    <property type="entry name" value="MMSAB OPERON REGULATORY PROTEIN"/>
    <property type="match status" value="1"/>
</dbReference>
<evidence type="ECO:0000256" key="3">
    <source>
        <dbReference type="ARBA" id="ARBA00023163"/>
    </source>
</evidence>
<dbReference type="EMBL" id="JANIPJ010000003">
    <property type="protein sequence ID" value="MCR2803553.1"/>
    <property type="molecule type" value="Genomic_DNA"/>
</dbReference>
<evidence type="ECO:0000259" key="5">
    <source>
        <dbReference type="PROSITE" id="PS01124"/>
    </source>
</evidence>
<dbReference type="PANTHER" id="PTHR43280">
    <property type="entry name" value="ARAC-FAMILY TRANSCRIPTIONAL REGULATOR"/>
    <property type="match status" value="1"/>
</dbReference>
<keyword evidence="1" id="KW-0805">Transcription regulation</keyword>
<dbReference type="RefSeq" id="WP_257443932.1">
    <property type="nucleotide sequence ID" value="NZ_JANIPJ010000003.1"/>
</dbReference>
<proteinExistence type="predicted"/>
<dbReference type="Pfam" id="PF00072">
    <property type="entry name" value="Response_reg"/>
    <property type="match status" value="1"/>
</dbReference>
<dbReference type="InterPro" id="IPR011006">
    <property type="entry name" value="CheY-like_superfamily"/>
</dbReference>
<dbReference type="GO" id="GO:0000160">
    <property type="term" value="P:phosphorelay signal transduction system"/>
    <property type="evidence" value="ECO:0007669"/>
    <property type="project" value="InterPro"/>
</dbReference>
<reference evidence="7" key="1">
    <citation type="submission" date="2022-08" db="EMBL/GenBank/DDBJ databases">
        <title>The genomic sequence of strain Paenibacillus sp. SCIV0701.</title>
        <authorList>
            <person name="Zhao H."/>
        </authorList>
    </citation>
    <scope>NUCLEOTIDE SEQUENCE</scope>
    <source>
        <strain evidence="7">SCIV0701</strain>
    </source>
</reference>
<dbReference type="GO" id="GO:0043565">
    <property type="term" value="F:sequence-specific DNA binding"/>
    <property type="evidence" value="ECO:0007669"/>
    <property type="project" value="InterPro"/>
</dbReference>
<name>A0A9X2MPM7_9BACL</name>
<dbReference type="CDD" id="cd17536">
    <property type="entry name" value="REC_YesN-like"/>
    <property type="match status" value="1"/>
</dbReference>
<dbReference type="Pfam" id="PF12833">
    <property type="entry name" value="HTH_18"/>
    <property type="match status" value="1"/>
</dbReference>
<gene>
    <name evidence="7" type="ORF">NQZ67_06610</name>
</gene>
<dbReference type="SMART" id="SM00448">
    <property type="entry name" value="REC"/>
    <property type="match status" value="1"/>
</dbReference>
<dbReference type="SUPFAM" id="SSF52172">
    <property type="entry name" value="CheY-like"/>
    <property type="match status" value="1"/>
</dbReference>
<feature type="domain" description="Response regulatory" evidence="6">
    <location>
        <begin position="1"/>
        <end position="99"/>
    </location>
</feature>
<dbReference type="PROSITE" id="PS01124">
    <property type="entry name" value="HTH_ARAC_FAMILY_2"/>
    <property type="match status" value="1"/>
</dbReference>
<evidence type="ECO:0000256" key="4">
    <source>
        <dbReference type="PROSITE-ProRule" id="PRU00169"/>
    </source>
</evidence>
<keyword evidence="2" id="KW-0238">DNA-binding</keyword>
<dbReference type="Gene3D" id="3.40.50.2300">
    <property type="match status" value="1"/>
</dbReference>
<dbReference type="InterPro" id="IPR009057">
    <property type="entry name" value="Homeodomain-like_sf"/>
</dbReference>
<dbReference type="Proteomes" id="UP001141950">
    <property type="component" value="Unassembled WGS sequence"/>
</dbReference>
<protein>
    <submittedName>
        <fullName evidence="7">Response regulator</fullName>
    </submittedName>
</protein>
<dbReference type="GO" id="GO:0003700">
    <property type="term" value="F:DNA-binding transcription factor activity"/>
    <property type="evidence" value="ECO:0007669"/>
    <property type="project" value="InterPro"/>
</dbReference>
<evidence type="ECO:0000259" key="6">
    <source>
        <dbReference type="PROSITE" id="PS50110"/>
    </source>
</evidence>
<evidence type="ECO:0000256" key="1">
    <source>
        <dbReference type="ARBA" id="ARBA00023015"/>
    </source>
</evidence>
<dbReference type="InterPro" id="IPR001789">
    <property type="entry name" value="Sig_transdc_resp-reg_receiver"/>
</dbReference>